<evidence type="ECO:0000313" key="2">
    <source>
        <dbReference type="EMBL" id="BAH56047.1"/>
    </source>
</evidence>
<gene>
    <name evidence="2" type="ordered locus">ROP_pROB01-05480</name>
</gene>
<keyword evidence="2" id="KW-0614">Plasmid</keyword>
<dbReference type="HOGENOM" id="CLU_949555_0_0_11"/>
<feature type="region of interest" description="Disordered" evidence="1">
    <location>
        <begin position="78"/>
        <end position="112"/>
    </location>
</feature>
<reference evidence="2 3" key="1">
    <citation type="submission" date="2009-03" db="EMBL/GenBank/DDBJ databases">
        <title>Comparison of the complete genome sequences of Rhodococcus erythropolis PR4 and Rhodococcus opacus B4.</title>
        <authorList>
            <person name="Takarada H."/>
            <person name="Sekine M."/>
            <person name="Hosoyama A."/>
            <person name="Yamada R."/>
            <person name="Fujisawa T."/>
            <person name="Omata S."/>
            <person name="Shimizu A."/>
            <person name="Tsukatani N."/>
            <person name="Tanikawa S."/>
            <person name="Fujita N."/>
            <person name="Harayama S."/>
        </authorList>
    </citation>
    <scope>NUCLEOTIDE SEQUENCE [LARGE SCALE GENOMIC DNA]</scope>
    <source>
        <strain evidence="2 3">B4</strain>
        <plasmid evidence="2 3">pROB01</plasmid>
    </source>
</reference>
<name>C1BCJ2_RHOOB</name>
<dbReference type="AlphaFoldDB" id="C1BCJ2"/>
<proteinExistence type="predicted"/>
<organism evidence="2 3">
    <name type="scientific">Rhodococcus opacus (strain B4)</name>
    <dbReference type="NCBI Taxonomy" id="632772"/>
    <lineage>
        <taxon>Bacteria</taxon>
        <taxon>Bacillati</taxon>
        <taxon>Actinomycetota</taxon>
        <taxon>Actinomycetes</taxon>
        <taxon>Mycobacteriales</taxon>
        <taxon>Nocardiaceae</taxon>
        <taxon>Rhodococcus</taxon>
    </lineage>
</organism>
<evidence type="ECO:0000256" key="1">
    <source>
        <dbReference type="SAM" id="MobiDB-lite"/>
    </source>
</evidence>
<dbReference type="KEGG" id="rop:ROP_pROB01-05480"/>
<sequence>MNAPYWDAPLKVRLAGRRGRCQHAICAVTWTAHASIDGMSKKRFNFAYVGDPPPEWTAHLKWSARILRLAGESIPDKELERELEREEQEQREKRAQRPPGRREVPEFRKRPDAFLTTEDDDPVLYEPKLSIPFKTNNGLDLRFTRAKVYENGVGFDLVAREPDPDPTAGIPFDTETINLGYRIRPDKAHKTRIRLILAVSPTLGEHGFFGGTVLSSSFRQDDFPDDPNEPWLSGGGDSRSRVRDLGVIETRAHYFLSPVPTKSVVHVAVAYPEFGLETTSIEFYAANLRPPGR</sequence>
<evidence type="ECO:0000313" key="3">
    <source>
        <dbReference type="Proteomes" id="UP000002212"/>
    </source>
</evidence>
<protein>
    <submittedName>
        <fullName evidence="2">Uncharacterized protein</fullName>
    </submittedName>
</protein>
<dbReference type="PATRIC" id="fig|632772.20.peg.8312"/>
<accession>C1BCJ2</accession>
<geneLocation type="plasmid" evidence="2 3">
    <name>pROB01</name>
</geneLocation>
<dbReference type="Proteomes" id="UP000002212">
    <property type="component" value="Plasmid pROB01"/>
</dbReference>
<dbReference type="EMBL" id="AP011116">
    <property type="protein sequence ID" value="BAH56047.1"/>
    <property type="molecule type" value="Genomic_DNA"/>
</dbReference>